<proteinExistence type="predicted"/>
<reference evidence="2 3" key="1">
    <citation type="submission" date="2019-02" db="EMBL/GenBank/DDBJ databases">
        <title>Deep-cultivation of Planctomycetes and their phenomic and genomic characterization uncovers novel biology.</title>
        <authorList>
            <person name="Wiegand S."/>
            <person name="Jogler M."/>
            <person name="Boedeker C."/>
            <person name="Pinto D."/>
            <person name="Vollmers J."/>
            <person name="Rivas-Marin E."/>
            <person name="Kohn T."/>
            <person name="Peeters S.H."/>
            <person name="Heuer A."/>
            <person name="Rast P."/>
            <person name="Oberbeckmann S."/>
            <person name="Bunk B."/>
            <person name="Jeske O."/>
            <person name="Meyerdierks A."/>
            <person name="Storesund J.E."/>
            <person name="Kallscheuer N."/>
            <person name="Luecker S."/>
            <person name="Lage O.M."/>
            <person name="Pohl T."/>
            <person name="Merkel B.J."/>
            <person name="Hornburger P."/>
            <person name="Mueller R.-W."/>
            <person name="Bruemmer F."/>
            <person name="Labrenz M."/>
            <person name="Spormann A.M."/>
            <person name="Op den Camp H."/>
            <person name="Overmann J."/>
            <person name="Amann R."/>
            <person name="Jetten M.S.M."/>
            <person name="Mascher T."/>
            <person name="Medema M.H."/>
            <person name="Devos D.P."/>
            <person name="Kaster A.-K."/>
            <person name="Ovreas L."/>
            <person name="Rohde M."/>
            <person name="Galperin M.Y."/>
            <person name="Jogler C."/>
        </authorList>
    </citation>
    <scope>NUCLEOTIDE SEQUENCE [LARGE SCALE GENOMIC DNA]</scope>
    <source>
        <strain evidence="2 3">Mal52</strain>
    </source>
</reference>
<feature type="transmembrane region" description="Helical" evidence="1">
    <location>
        <begin position="7"/>
        <end position="25"/>
    </location>
</feature>
<dbReference type="AlphaFoldDB" id="A0A517ZL79"/>
<protein>
    <submittedName>
        <fullName evidence="2">Uncharacterized protein</fullName>
    </submittedName>
</protein>
<sequence>MRFVGRILLLIGLGATIFGGFNSYLSLRGTSEPEPVTLSALGAADGTNNTHLSISEFTVGEQFVIEASENGKWRRVWIPLMTPENAWPARPVIAYTDAAANEMELATILQRQALTGVVTNGMQGLGKNQREQFAIPYPGVNLDGALAFSVDHSFPSAVLMIPLTLIGLVFLVAGGGMYFGFFGGGGDE</sequence>
<dbReference type="KEGG" id="sdyn:Mal52_17210"/>
<keyword evidence="3" id="KW-1185">Reference proteome</keyword>
<feature type="transmembrane region" description="Helical" evidence="1">
    <location>
        <begin position="157"/>
        <end position="182"/>
    </location>
</feature>
<keyword evidence="1" id="KW-0812">Transmembrane</keyword>
<organism evidence="2 3">
    <name type="scientific">Symmachiella dynata</name>
    <dbReference type="NCBI Taxonomy" id="2527995"/>
    <lineage>
        <taxon>Bacteria</taxon>
        <taxon>Pseudomonadati</taxon>
        <taxon>Planctomycetota</taxon>
        <taxon>Planctomycetia</taxon>
        <taxon>Planctomycetales</taxon>
        <taxon>Planctomycetaceae</taxon>
        <taxon>Symmachiella</taxon>
    </lineage>
</organism>
<evidence type="ECO:0000313" key="3">
    <source>
        <dbReference type="Proteomes" id="UP000319383"/>
    </source>
</evidence>
<dbReference type="RefSeq" id="WP_145375378.1">
    <property type="nucleotide sequence ID" value="NZ_CP036276.1"/>
</dbReference>
<keyword evidence="1" id="KW-1133">Transmembrane helix</keyword>
<dbReference type="EMBL" id="CP036276">
    <property type="protein sequence ID" value="QDU43249.1"/>
    <property type="molecule type" value="Genomic_DNA"/>
</dbReference>
<evidence type="ECO:0000256" key="1">
    <source>
        <dbReference type="SAM" id="Phobius"/>
    </source>
</evidence>
<gene>
    <name evidence="2" type="ORF">Mal52_17210</name>
</gene>
<accession>A0A517ZL79</accession>
<evidence type="ECO:0000313" key="2">
    <source>
        <dbReference type="EMBL" id="QDU43249.1"/>
    </source>
</evidence>
<dbReference type="Proteomes" id="UP000319383">
    <property type="component" value="Chromosome"/>
</dbReference>
<name>A0A517ZL79_9PLAN</name>
<keyword evidence="1" id="KW-0472">Membrane</keyword>